<accession>A0A0D2FC56</accession>
<dbReference type="Proteomes" id="UP000054266">
    <property type="component" value="Unassembled WGS sequence"/>
</dbReference>
<gene>
    <name evidence="3" type="ORF">PV04_07809</name>
</gene>
<protein>
    <submittedName>
        <fullName evidence="3">Uncharacterized protein</fullName>
    </submittedName>
</protein>
<keyword evidence="2" id="KW-0812">Transmembrane</keyword>
<reference evidence="3 4" key="1">
    <citation type="submission" date="2015-01" db="EMBL/GenBank/DDBJ databases">
        <title>The Genome Sequence of Capronia semiimmersa CBS27337.</title>
        <authorList>
            <consortium name="The Broad Institute Genomics Platform"/>
            <person name="Cuomo C."/>
            <person name="de Hoog S."/>
            <person name="Gorbushina A."/>
            <person name="Stielow B."/>
            <person name="Teixiera M."/>
            <person name="Abouelleil A."/>
            <person name="Chapman S.B."/>
            <person name="Priest M."/>
            <person name="Young S.K."/>
            <person name="Wortman J."/>
            <person name="Nusbaum C."/>
            <person name="Birren B."/>
        </authorList>
    </citation>
    <scope>NUCLEOTIDE SEQUENCE [LARGE SCALE GENOMIC DNA]</scope>
    <source>
        <strain evidence="3 4">CBS 27337</strain>
    </source>
</reference>
<keyword evidence="2" id="KW-1133">Transmembrane helix</keyword>
<evidence type="ECO:0000256" key="2">
    <source>
        <dbReference type="SAM" id="Phobius"/>
    </source>
</evidence>
<evidence type="ECO:0000313" key="4">
    <source>
        <dbReference type="Proteomes" id="UP000054266"/>
    </source>
</evidence>
<organism evidence="3 4">
    <name type="scientific">Phialophora macrospora</name>
    <dbReference type="NCBI Taxonomy" id="1851006"/>
    <lineage>
        <taxon>Eukaryota</taxon>
        <taxon>Fungi</taxon>
        <taxon>Dikarya</taxon>
        <taxon>Ascomycota</taxon>
        <taxon>Pezizomycotina</taxon>
        <taxon>Eurotiomycetes</taxon>
        <taxon>Chaetothyriomycetidae</taxon>
        <taxon>Chaetothyriales</taxon>
        <taxon>Herpotrichiellaceae</taxon>
        <taxon>Phialophora</taxon>
    </lineage>
</organism>
<evidence type="ECO:0000313" key="3">
    <source>
        <dbReference type="EMBL" id="KIW65558.1"/>
    </source>
</evidence>
<keyword evidence="4" id="KW-1185">Reference proteome</keyword>
<proteinExistence type="predicted"/>
<feature type="region of interest" description="Disordered" evidence="1">
    <location>
        <begin position="638"/>
        <end position="682"/>
    </location>
</feature>
<dbReference type="EMBL" id="KN846960">
    <property type="protein sequence ID" value="KIW65558.1"/>
    <property type="molecule type" value="Genomic_DNA"/>
</dbReference>
<feature type="compositionally biased region" description="Polar residues" evidence="1">
    <location>
        <begin position="83"/>
        <end position="92"/>
    </location>
</feature>
<evidence type="ECO:0000256" key="1">
    <source>
        <dbReference type="SAM" id="MobiDB-lite"/>
    </source>
</evidence>
<name>A0A0D2FC56_9EURO</name>
<feature type="region of interest" description="Disordered" evidence="1">
    <location>
        <begin position="77"/>
        <end position="132"/>
    </location>
</feature>
<feature type="transmembrane region" description="Helical" evidence="2">
    <location>
        <begin position="560"/>
        <end position="579"/>
    </location>
</feature>
<dbReference type="AlphaFoldDB" id="A0A0D2FC56"/>
<keyword evidence="2" id="KW-0472">Membrane</keyword>
<sequence length="682" mass="75976">MSSSTSVRTGLWHDQSRGWPYNIQITAPKGWDVFVQLMLGVCLGAVWPSLSRIIARILQLVRYGWHNLWHPRGKSRVEESTPLLENSNQSTGDRARTDGDLPHPSLPASPRFLGHTSDTDDSVSSPANGVDEFPMQRPRLDHSWLPKALSFCTLTGVIGWAVVSSFTTQIPASSLGLVSSTQCGSWSLRRGVDESALADDALLQSAKERRAGEYEHACYGAQSATSSEECSFFRTQAIPSTVTRTDCPFKNQSLCAGRGLQIATRFTTGRVDASVLGLNVANPPKFNRTTICVPLNMDQGFVKEIAPDKYHSDYRYEYHFGSRNDGRHTWNYTFRTAGDPFNYRVAAYSVSAYESTPYGPEHDYWNPISGLDIIYPGKDPYLTIMFISSCRIIYRGACEDHIFPATEEYPPGSSRFRNADPRARPLACIDWNEVCTHDGVCDSMEEGVEGYGIGYEFTRSAMRQSTTFKAIKARLGNALLANEKVGDYESFRLDREQWVLESRALFNTSLARMQFDALDVAIGAGHEKAPEFYEEVTPKWAQGKMCGIYKFQLPKEYANINVWALLGIPLLVLLIIGLGREAGRGPFTEDEYPLVGELLWFDVIFDSVVLSSCKAICSTARSCYRYYQRWYQRRGTRKQAPASTITPDQGLPELGGSQLLPGPGAPLTPVEQSFRASGAELD</sequence>